<protein>
    <recommendedName>
        <fullName evidence="1">3'-5' exonuclease domain-containing protein</fullName>
    </recommendedName>
</protein>
<dbReference type="Ensembl" id="ENSPTET00000012278.1">
    <property type="protein sequence ID" value="ENSPTEP00000008045.1"/>
    <property type="gene ID" value="ENSPTEG00000009160.1"/>
</dbReference>
<dbReference type="GO" id="GO:0003676">
    <property type="term" value="F:nucleic acid binding"/>
    <property type="evidence" value="ECO:0007669"/>
    <property type="project" value="InterPro"/>
</dbReference>
<evidence type="ECO:0000259" key="1">
    <source>
        <dbReference type="SMART" id="SM00474"/>
    </source>
</evidence>
<dbReference type="AlphaFoldDB" id="A0A8C9GVT8"/>
<dbReference type="Proteomes" id="UP000694416">
    <property type="component" value="Unplaced"/>
</dbReference>
<dbReference type="PANTHER" id="PTHR46814">
    <property type="entry name" value="EGALITARIAN, ISOFORM B"/>
    <property type="match status" value="1"/>
</dbReference>
<dbReference type="GO" id="GO:0006139">
    <property type="term" value="P:nucleobase-containing compound metabolic process"/>
    <property type="evidence" value="ECO:0007669"/>
    <property type="project" value="InterPro"/>
</dbReference>
<sequence>MVQIYKIINKNIKNYTLERTIANVSYGYLNLSVNDKIVHYFEELTKKKNIFYINNLEDCKKYIKDIHQEFIKKKINVIGLDIEGYKIGRYGIVSILQICLSDVYIFDLYKCDNNYLIIKYIKNLLENEEIIKVLHDCREDCSILYNQYNIKLNNVFDCQVAYNLFLKKTKKEQYQISYDDLLYKYLFLNNNNKIYFHKCISIDPKIYLERPISKELMHYAIQDVLYLKPLMLALVDKLESVSKDISLMEKKEKSQAGANAEVSAEVSTEAGTNNSLKLNYFKNSIIKDVINHSKKYINYQYLNIFIKNEKELQKGTIIEGMVVSCNNLNIYVKLNLNKKG</sequence>
<proteinExistence type="predicted"/>
<reference evidence="2" key="2">
    <citation type="submission" date="2025-09" db="UniProtKB">
        <authorList>
            <consortium name="Ensembl"/>
        </authorList>
    </citation>
    <scope>IDENTIFICATION</scope>
</reference>
<dbReference type="Pfam" id="PF01612">
    <property type="entry name" value="DNA_pol_A_exo1"/>
    <property type="match status" value="1"/>
</dbReference>
<evidence type="ECO:0000313" key="3">
    <source>
        <dbReference type="Proteomes" id="UP000694416"/>
    </source>
</evidence>
<dbReference type="SUPFAM" id="SSF53098">
    <property type="entry name" value="Ribonuclease H-like"/>
    <property type="match status" value="1"/>
</dbReference>
<dbReference type="InterPro" id="IPR012337">
    <property type="entry name" value="RNaseH-like_sf"/>
</dbReference>
<dbReference type="PANTHER" id="PTHR46814:SF1">
    <property type="entry name" value="EGALITARIAN, ISOFORM B"/>
    <property type="match status" value="1"/>
</dbReference>
<dbReference type="GO" id="GO:0008408">
    <property type="term" value="F:3'-5' exonuclease activity"/>
    <property type="evidence" value="ECO:0007669"/>
    <property type="project" value="InterPro"/>
</dbReference>
<reference evidence="2" key="1">
    <citation type="submission" date="2025-08" db="UniProtKB">
        <authorList>
            <consortium name="Ensembl"/>
        </authorList>
    </citation>
    <scope>IDENTIFICATION</scope>
</reference>
<keyword evidence="3" id="KW-1185">Reference proteome</keyword>
<organism evidence="2 3">
    <name type="scientific">Piliocolobus tephrosceles</name>
    <name type="common">Ugandan red Colobus</name>
    <dbReference type="NCBI Taxonomy" id="591936"/>
    <lineage>
        <taxon>Eukaryota</taxon>
        <taxon>Metazoa</taxon>
        <taxon>Chordata</taxon>
        <taxon>Craniata</taxon>
        <taxon>Vertebrata</taxon>
        <taxon>Euteleostomi</taxon>
        <taxon>Mammalia</taxon>
        <taxon>Eutheria</taxon>
        <taxon>Euarchontoglires</taxon>
        <taxon>Primates</taxon>
        <taxon>Haplorrhini</taxon>
        <taxon>Catarrhini</taxon>
        <taxon>Cercopithecidae</taxon>
        <taxon>Colobinae</taxon>
        <taxon>Piliocolobus</taxon>
    </lineage>
</organism>
<dbReference type="InterPro" id="IPR002562">
    <property type="entry name" value="3'-5'_exonuclease_dom"/>
</dbReference>
<name>A0A8C9GVT8_9PRIM</name>
<dbReference type="InterPro" id="IPR036397">
    <property type="entry name" value="RNaseH_sf"/>
</dbReference>
<dbReference type="Gene3D" id="3.30.420.10">
    <property type="entry name" value="Ribonuclease H-like superfamily/Ribonuclease H"/>
    <property type="match status" value="1"/>
</dbReference>
<accession>A0A8C9GVT8</accession>
<dbReference type="SMART" id="SM00474">
    <property type="entry name" value="35EXOc"/>
    <property type="match status" value="1"/>
</dbReference>
<feature type="domain" description="3'-5' exonuclease" evidence="1">
    <location>
        <begin position="50"/>
        <end position="239"/>
    </location>
</feature>
<evidence type="ECO:0000313" key="2">
    <source>
        <dbReference type="Ensembl" id="ENSPTEP00000008045.1"/>
    </source>
</evidence>